<organism evidence="7 8">
    <name type="scientific">Micromonospora echinofusca</name>
    <dbReference type="NCBI Taxonomy" id="47858"/>
    <lineage>
        <taxon>Bacteria</taxon>
        <taxon>Bacillati</taxon>
        <taxon>Actinomycetota</taxon>
        <taxon>Actinomycetes</taxon>
        <taxon>Micromonosporales</taxon>
        <taxon>Micromonosporaceae</taxon>
        <taxon>Micromonospora</taxon>
    </lineage>
</organism>
<sequence length="282" mass="31187">MEFYFLGPLTIRSGAASVYLSGERSQKLFAALLLNSNQPVSVERLIDVVWDHHPPGTARQQIQNRLGRLRALLLSGGQRITRTGNSYALEVSEKQIDGLRFRQLCTQAEQARCAGQLDRAASLLHAGLTLWRGSTIQGIDSPALRGDIVRWEEARLRAIEAVVAVEFSRQRHSAMTTDLYSWVQHYPYHEGLHCSLAEALHAGSRTAEAVHVLHQLKLRLARELGINAGTGVHDLHRRLLGADVAEADESAQLKRQAAEAIHRALTETTQALKVLSNAIASY</sequence>
<evidence type="ECO:0000313" key="7">
    <source>
        <dbReference type="EMBL" id="SCG19340.1"/>
    </source>
</evidence>
<dbReference type="GO" id="GO:0006355">
    <property type="term" value="P:regulation of DNA-templated transcription"/>
    <property type="evidence" value="ECO:0007669"/>
    <property type="project" value="InterPro"/>
</dbReference>
<dbReference type="EMBL" id="LT607733">
    <property type="protein sequence ID" value="SCG19340.1"/>
    <property type="molecule type" value="Genomic_DNA"/>
</dbReference>
<gene>
    <name evidence="7" type="ORF">GA0070610_5710</name>
</gene>
<dbReference type="CDD" id="cd15831">
    <property type="entry name" value="BTAD"/>
    <property type="match status" value="1"/>
</dbReference>
<feature type="domain" description="Bacterial transcriptional activator" evidence="6">
    <location>
        <begin position="96"/>
        <end position="240"/>
    </location>
</feature>
<evidence type="ECO:0000256" key="3">
    <source>
        <dbReference type="ARBA" id="ARBA00023125"/>
    </source>
</evidence>
<keyword evidence="3 7" id="KW-0238">DNA-binding</keyword>
<evidence type="ECO:0000259" key="6">
    <source>
        <dbReference type="SMART" id="SM01043"/>
    </source>
</evidence>
<evidence type="ECO:0000256" key="2">
    <source>
        <dbReference type="ARBA" id="ARBA00023015"/>
    </source>
</evidence>
<dbReference type="InterPro" id="IPR051677">
    <property type="entry name" value="AfsR-DnrI-RedD_regulator"/>
</dbReference>
<dbReference type="PANTHER" id="PTHR35807">
    <property type="entry name" value="TRANSCRIPTIONAL REGULATOR REDD-RELATED"/>
    <property type="match status" value="1"/>
</dbReference>
<dbReference type="AlphaFoldDB" id="A0A1C5GHS0"/>
<dbReference type="InterPro" id="IPR016032">
    <property type="entry name" value="Sig_transdc_resp-reg_C-effctor"/>
</dbReference>
<dbReference type="PANTHER" id="PTHR35807:SF1">
    <property type="entry name" value="TRANSCRIPTIONAL REGULATOR REDD"/>
    <property type="match status" value="1"/>
</dbReference>
<evidence type="ECO:0000256" key="4">
    <source>
        <dbReference type="ARBA" id="ARBA00023163"/>
    </source>
</evidence>
<dbReference type="SMART" id="SM00862">
    <property type="entry name" value="Trans_reg_C"/>
    <property type="match status" value="1"/>
</dbReference>
<dbReference type="Gene3D" id="1.10.10.10">
    <property type="entry name" value="Winged helix-like DNA-binding domain superfamily/Winged helix DNA-binding domain"/>
    <property type="match status" value="1"/>
</dbReference>
<dbReference type="Pfam" id="PF03704">
    <property type="entry name" value="BTAD"/>
    <property type="match status" value="1"/>
</dbReference>
<proteinExistence type="inferred from homology"/>
<dbReference type="InterPro" id="IPR036388">
    <property type="entry name" value="WH-like_DNA-bd_sf"/>
</dbReference>
<keyword evidence="4" id="KW-0804">Transcription</keyword>
<dbReference type="RefSeq" id="WP_089002820.1">
    <property type="nucleotide sequence ID" value="NZ_JBFAAC010000002.1"/>
</dbReference>
<dbReference type="InterPro" id="IPR011990">
    <property type="entry name" value="TPR-like_helical_dom_sf"/>
</dbReference>
<dbReference type="GO" id="GO:0003677">
    <property type="term" value="F:DNA binding"/>
    <property type="evidence" value="ECO:0007669"/>
    <property type="project" value="UniProtKB-KW"/>
</dbReference>
<dbReference type="GO" id="GO:0000160">
    <property type="term" value="P:phosphorelay signal transduction system"/>
    <property type="evidence" value="ECO:0007669"/>
    <property type="project" value="InterPro"/>
</dbReference>
<dbReference type="Gene3D" id="1.25.40.10">
    <property type="entry name" value="Tetratricopeptide repeat domain"/>
    <property type="match status" value="1"/>
</dbReference>
<reference evidence="7 8" key="1">
    <citation type="submission" date="2016-06" db="EMBL/GenBank/DDBJ databases">
        <authorList>
            <person name="Kjaerup R.B."/>
            <person name="Dalgaard T.S."/>
            <person name="Juul-Madsen H.R."/>
        </authorList>
    </citation>
    <scope>NUCLEOTIDE SEQUENCE [LARGE SCALE GENOMIC DNA]</scope>
    <source>
        <strain evidence="7 8">DSM 43913</strain>
    </source>
</reference>
<dbReference type="SMART" id="SM01043">
    <property type="entry name" value="BTAD"/>
    <property type="match status" value="1"/>
</dbReference>
<name>A0A1C5GHS0_MICEH</name>
<dbReference type="SUPFAM" id="SSF48452">
    <property type="entry name" value="TPR-like"/>
    <property type="match status" value="1"/>
</dbReference>
<evidence type="ECO:0000256" key="1">
    <source>
        <dbReference type="ARBA" id="ARBA00005820"/>
    </source>
</evidence>
<protein>
    <submittedName>
        <fullName evidence="7">DNA-binding transcriptional activator of the SARP family</fullName>
    </submittedName>
</protein>
<accession>A0A1C5GHS0</accession>
<evidence type="ECO:0000313" key="8">
    <source>
        <dbReference type="Proteomes" id="UP000198251"/>
    </source>
</evidence>
<feature type="domain" description="OmpR/PhoB-type" evidence="5">
    <location>
        <begin position="15"/>
        <end position="89"/>
    </location>
</feature>
<keyword evidence="8" id="KW-1185">Reference proteome</keyword>
<evidence type="ECO:0000259" key="5">
    <source>
        <dbReference type="SMART" id="SM00862"/>
    </source>
</evidence>
<keyword evidence="2" id="KW-0805">Transcription regulation</keyword>
<dbReference type="InterPro" id="IPR001867">
    <property type="entry name" value="OmpR/PhoB-type_DNA-bd"/>
</dbReference>
<dbReference type="InterPro" id="IPR005158">
    <property type="entry name" value="BTAD"/>
</dbReference>
<comment type="similarity">
    <text evidence="1">Belongs to the AfsR/DnrI/RedD regulatory family.</text>
</comment>
<dbReference type="SUPFAM" id="SSF46894">
    <property type="entry name" value="C-terminal effector domain of the bipartite response regulators"/>
    <property type="match status" value="1"/>
</dbReference>
<dbReference type="Proteomes" id="UP000198251">
    <property type="component" value="Chromosome I"/>
</dbReference>
<dbReference type="GeneID" id="95805355"/>